<keyword evidence="2" id="KW-1185">Reference proteome</keyword>
<organism evidence="1 2">
    <name type="scientific">Actinomadura rudentiformis</name>
    <dbReference type="NCBI Taxonomy" id="359158"/>
    <lineage>
        <taxon>Bacteria</taxon>
        <taxon>Bacillati</taxon>
        <taxon>Actinomycetota</taxon>
        <taxon>Actinomycetes</taxon>
        <taxon>Streptosporangiales</taxon>
        <taxon>Thermomonosporaceae</taxon>
        <taxon>Actinomadura</taxon>
    </lineage>
</organism>
<dbReference type="PROSITE" id="PS50231">
    <property type="entry name" value="RICIN_B_LECTIN"/>
    <property type="match status" value="1"/>
</dbReference>
<proteinExistence type="predicted"/>
<evidence type="ECO:0000313" key="2">
    <source>
        <dbReference type="Proteomes" id="UP000468735"/>
    </source>
</evidence>
<protein>
    <submittedName>
        <fullName evidence="1">Ricin-type beta-trefoil lectin domain protein</fullName>
    </submittedName>
</protein>
<gene>
    <name evidence="1" type="ORF">F8566_40765</name>
</gene>
<dbReference type="EMBL" id="WBMT01000024">
    <property type="protein sequence ID" value="KAB2341909.1"/>
    <property type="molecule type" value="Genomic_DNA"/>
</dbReference>
<accession>A0A6H9YK65</accession>
<evidence type="ECO:0000313" key="1">
    <source>
        <dbReference type="EMBL" id="KAB2341909.1"/>
    </source>
</evidence>
<dbReference type="AlphaFoldDB" id="A0A6H9YK65"/>
<dbReference type="InterPro" id="IPR035992">
    <property type="entry name" value="Ricin_B-like_lectins"/>
</dbReference>
<dbReference type="OrthoDB" id="3463765at2"/>
<dbReference type="Proteomes" id="UP000468735">
    <property type="component" value="Unassembled WGS sequence"/>
</dbReference>
<dbReference type="SUPFAM" id="SSF50370">
    <property type="entry name" value="Ricin B-like lectins"/>
    <property type="match status" value="1"/>
</dbReference>
<comment type="caution">
    <text evidence="1">The sequence shown here is derived from an EMBL/GenBank/DDBJ whole genome shotgun (WGS) entry which is preliminary data.</text>
</comment>
<dbReference type="Gene3D" id="2.80.10.50">
    <property type="match status" value="1"/>
</dbReference>
<sequence length="149" mass="16140">MTGEPTVNCLSIMNDDALRPTLSQHVCDPEDQTQNFTLESQRKGGHVLKGRAAPGETPRCVTLDGGQDRARLHLKQCFPGDERQRFTFEPIAPPPVNGTAIFRMLPAQTHANGMCVGMDPAKPGTVHAVHTSCFRAGVQGFTFTPVRGS</sequence>
<keyword evidence="1" id="KW-0430">Lectin</keyword>
<dbReference type="GO" id="GO:0030246">
    <property type="term" value="F:carbohydrate binding"/>
    <property type="evidence" value="ECO:0007669"/>
    <property type="project" value="UniProtKB-KW"/>
</dbReference>
<name>A0A6H9YK65_9ACTN</name>
<reference evidence="1 2" key="1">
    <citation type="submission" date="2019-09" db="EMBL/GenBank/DDBJ databases">
        <title>Actinomadura physcomitrii sp. nov., a novel actinomycete isolated from moss [Physcomitrium sphaericum (Ludw) Fuernr].</title>
        <authorList>
            <person name="Zhuang X."/>
            <person name="Liu C."/>
        </authorList>
    </citation>
    <scope>NUCLEOTIDE SEQUENCE [LARGE SCALE GENOMIC DNA]</scope>
    <source>
        <strain evidence="1 2">HMC1</strain>
    </source>
</reference>